<dbReference type="HOGENOM" id="CLU_2808765_0_0_10"/>
<accession>A0A0E3ZCH0</accession>
<feature type="transmembrane region" description="Helical" evidence="1">
    <location>
        <begin position="44"/>
        <end position="66"/>
    </location>
</feature>
<keyword evidence="1" id="KW-1133">Transmembrane helix</keyword>
<keyword evidence="3" id="KW-1185">Reference proteome</keyword>
<keyword evidence="1" id="KW-0472">Membrane</keyword>
<dbReference type="RefSeq" id="WP_046309451.1">
    <property type="nucleotide sequence ID" value="NZ_CBCSCY010000009.1"/>
</dbReference>
<sequence length="67" mass="7371">MTIGIREMWYSTNKVLTIINATLLAVLTGNVTDPKAIQNARIPLYANILLLVLLSIGLAAAIYKLWT</sequence>
<protein>
    <submittedName>
        <fullName evidence="2">Uncharacterized protein</fullName>
    </submittedName>
</protein>
<dbReference type="Proteomes" id="UP000033109">
    <property type="component" value="Chromosome"/>
</dbReference>
<evidence type="ECO:0000256" key="1">
    <source>
        <dbReference type="SAM" id="Phobius"/>
    </source>
</evidence>
<evidence type="ECO:0000313" key="2">
    <source>
        <dbReference type="EMBL" id="AKD02568.1"/>
    </source>
</evidence>
<organism evidence="2 3">
    <name type="scientific">Pontibacter korlensis</name>
    <dbReference type="NCBI Taxonomy" id="400092"/>
    <lineage>
        <taxon>Bacteria</taxon>
        <taxon>Pseudomonadati</taxon>
        <taxon>Bacteroidota</taxon>
        <taxon>Cytophagia</taxon>
        <taxon>Cytophagales</taxon>
        <taxon>Hymenobacteraceae</taxon>
        <taxon>Pontibacter</taxon>
    </lineage>
</organism>
<evidence type="ECO:0000313" key="3">
    <source>
        <dbReference type="Proteomes" id="UP000033109"/>
    </source>
</evidence>
<dbReference type="EMBL" id="CP009621">
    <property type="protein sequence ID" value="AKD02568.1"/>
    <property type="molecule type" value="Genomic_DNA"/>
</dbReference>
<keyword evidence="1" id="KW-0812">Transmembrane</keyword>
<name>A0A0E3ZCH0_9BACT</name>
<proteinExistence type="predicted"/>
<gene>
    <name evidence="2" type="ORF">PKOR_04815</name>
</gene>
<reference evidence="2 3" key="1">
    <citation type="journal article" date="2015" name="Sci. Rep.">
        <title>Unraveling adaptation of Pontibacter korlensis to radiation and infertility in desert through complete genome and comparative transcriptomic analysis.</title>
        <authorList>
            <person name="Dai J."/>
            <person name="Dai W."/>
            <person name="Qiu C."/>
            <person name="Yang Z."/>
            <person name="Zhang Y."/>
            <person name="Zhou M."/>
            <person name="Zhang L."/>
            <person name="Fang C."/>
            <person name="Gao Q."/>
            <person name="Yang Q."/>
            <person name="Li X."/>
            <person name="Wang Z."/>
            <person name="Wang Z."/>
            <person name="Jia Z."/>
            <person name="Chen X."/>
        </authorList>
    </citation>
    <scope>NUCLEOTIDE SEQUENCE [LARGE SCALE GENOMIC DNA]</scope>
    <source>
        <strain evidence="2 3">X14-1T</strain>
    </source>
</reference>
<dbReference type="KEGG" id="pko:PKOR_04815"/>
<feature type="transmembrane region" description="Helical" evidence="1">
    <location>
        <begin position="15"/>
        <end position="32"/>
    </location>
</feature>
<dbReference type="PATRIC" id="fig|400092.3.peg.1077"/>
<dbReference type="STRING" id="400092.PKOR_04815"/>
<dbReference type="AlphaFoldDB" id="A0A0E3ZCH0"/>